<dbReference type="SMART" id="SM01027">
    <property type="entry name" value="Beta-Casp"/>
    <property type="match status" value="1"/>
</dbReference>
<dbReference type="PANTHER" id="PTHR11203">
    <property type="entry name" value="CLEAVAGE AND POLYADENYLATION SPECIFICITY FACTOR FAMILY MEMBER"/>
    <property type="match status" value="1"/>
</dbReference>
<dbReference type="Pfam" id="PF10996">
    <property type="entry name" value="Beta-Casp"/>
    <property type="match status" value="1"/>
</dbReference>
<dbReference type="Gene3D" id="3.60.15.10">
    <property type="entry name" value="Ribonuclease Z/Hydroxyacylglutathione hydrolase-like"/>
    <property type="match status" value="1"/>
</dbReference>
<dbReference type="InterPro" id="IPR022712">
    <property type="entry name" value="Beta_Casp"/>
</dbReference>
<proteinExistence type="predicted"/>
<dbReference type="Gene3D" id="3.40.50.10890">
    <property type="match status" value="1"/>
</dbReference>
<keyword evidence="1" id="KW-0378">Hydrolase</keyword>
<evidence type="ECO:0000259" key="2">
    <source>
        <dbReference type="SMART" id="SM00849"/>
    </source>
</evidence>
<name>A0A286TZQ7_9BACT</name>
<dbReference type="AlphaFoldDB" id="A0A286TZQ7"/>
<gene>
    <name evidence="4" type="ORF">SCALIN_C22_0064</name>
</gene>
<keyword evidence="5" id="KW-1185">Reference proteome</keyword>
<dbReference type="Pfam" id="PF16661">
    <property type="entry name" value="Lactamase_B_6"/>
    <property type="match status" value="1"/>
</dbReference>
<dbReference type="Proteomes" id="UP000218542">
    <property type="component" value="Unassembled WGS sequence"/>
</dbReference>
<comment type="caution">
    <text evidence="4">The sequence shown here is derived from an EMBL/GenBank/DDBJ whole genome shotgun (WGS) entry which is preliminary data.</text>
</comment>
<evidence type="ECO:0000256" key="1">
    <source>
        <dbReference type="ARBA" id="ARBA00022801"/>
    </source>
</evidence>
<dbReference type="SUPFAM" id="SSF56281">
    <property type="entry name" value="Metallo-hydrolase/oxidoreductase"/>
    <property type="match status" value="1"/>
</dbReference>
<dbReference type="RefSeq" id="WP_096894743.1">
    <property type="nucleotide sequence ID" value="NZ_BAOS01000022.1"/>
</dbReference>
<dbReference type="InterPro" id="IPR050698">
    <property type="entry name" value="MBL"/>
</dbReference>
<dbReference type="GO" id="GO:0016787">
    <property type="term" value="F:hydrolase activity"/>
    <property type="evidence" value="ECO:0007669"/>
    <property type="project" value="UniProtKB-KW"/>
</dbReference>
<dbReference type="CDD" id="cd16295">
    <property type="entry name" value="TTHA0252-CPSF-like_MBL-fold"/>
    <property type="match status" value="1"/>
</dbReference>
<feature type="domain" description="Beta-Casp" evidence="3">
    <location>
        <begin position="258"/>
        <end position="383"/>
    </location>
</feature>
<dbReference type="PANTHER" id="PTHR11203:SF37">
    <property type="entry name" value="INTEGRATOR COMPLEX SUBUNIT 11"/>
    <property type="match status" value="1"/>
</dbReference>
<dbReference type="InterPro" id="IPR001279">
    <property type="entry name" value="Metallo-B-lactamas"/>
</dbReference>
<sequence>MEINITFLGAARNVTGSKYLVEVNGIRLLVDCGLYQERGLKNLNWEPFHISPDKIDIVLLTHAHLDHCGLIPKLVKEGFKDRIYCTPATTEIAKIVLLDSAKIQEEDAAFKLKRHQREGKKGNYPETPLYTKEDAEAAFPLFSSIEYQQKIDLGNGISVVFYDAGHILGSATIKLFVKSNGEERILIFSGDIGKKDTPILQDPTLFNQADYVVMESTYGNKGTPSSAAKIQQTLGDIINNTFDKGGNIIIPSFAIERSQEVLYRLNELLRQDRIPHFMIFLDSPMAIRVTDVFRHHTDLFDEEAAELLRSGNHPCDLPGLQLCRTVDESKAINYIRGSVVIIAGSGMCNGGRVKHHLVNNIVRPECTILFVGYQAIGTLGRQIVDGAKTVRIQGEHFPVKAKVIRIDGFSAHADKDELLQWISSFQDNPPRKVFITHGEEEVSKIFADVVTQKLGFITERPSRGDKYVLS</sequence>
<feature type="domain" description="Metallo-beta-lactamase" evidence="2">
    <location>
        <begin position="15"/>
        <end position="253"/>
    </location>
</feature>
<dbReference type="Pfam" id="PF07521">
    <property type="entry name" value="RMMBL"/>
    <property type="match status" value="1"/>
</dbReference>
<accession>A0A286TZQ7</accession>
<protein>
    <submittedName>
        <fullName evidence="4">Metallo-beta-lactamase family protein</fullName>
    </submittedName>
</protein>
<dbReference type="OrthoDB" id="9803916at2"/>
<organism evidence="4 5">
    <name type="scientific">Candidatus Scalindua japonica</name>
    <dbReference type="NCBI Taxonomy" id="1284222"/>
    <lineage>
        <taxon>Bacteria</taxon>
        <taxon>Pseudomonadati</taxon>
        <taxon>Planctomycetota</taxon>
        <taxon>Candidatus Brocadiia</taxon>
        <taxon>Candidatus Brocadiales</taxon>
        <taxon>Candidatus Scalinduaceae</taxon>
        <taxon>Candidatus Scalindua</taxon>
    </lineage>
</organism>
<evidence type="ECO:0000259" key="3">
    <source>
        <dbReference type="SMART" id="SM01027"/>
    </source>
</evidence>
<dbReference type="SMART" id="SM00849">
    <property type="entry name" value="Lactamase_B"/>
    <property type="match status" value="1"/>
</dbReference>
<reference evidence="4 5" key="1">
    <citation type="journal article" date="2017" name="Environ. Microbiol. Rep.">
        <title>Genetic diversity of marine anaerobic ammonium-oxidizing bacteria as revealed by genomic and proteomic analyses of 'Candidatus Scalindua japonica'.</title>
        <authorList>
            <person name="Oshiki M."/>
            <person name="Mizuto K."/>
            <person name="Kimura Z."/>
            <person name="Kindaichi T."/>
            <person name="Satoh H."/>
            <person name="Okabe S."/>
        </authorList>
    </citation>
    <scope>NUCLEOTIDE SEQUENCE [LARGE SCALE GENOMIC DNA]</scope>
    <source>
        <strain evidence="5">husup-a2</strain>
    </source>
</reference>
<dbReference type="EMBL" id="BAOS01000022">
    <property type="protein sequence ID" value="GAX61354.1"/>
    <property type="molecule type" value="Genomic_DNA"/>
</dbReference>
<dbReference type="InterPro" id="IPR011108">
    <property type="entry name" value="RMMBL"/>
</dbReference>
<evidence type="ECO:0000313" key="4">
    <source>
        <dbReference type="EMBL" id="GAX61354.1"/>
    </source>
</evidence>
<dbReference type="GO" id="GO:0004521">
    <property type="term" value="F:RNA endonuclease activity"/>
    <property type="evidence" value="ECO:0007669"/>
    <property type="project" value="TreeGrafter"/>
</dbReference>
<dbReference type="InterPro" id="IPR036866">
    <property type="entry name" value="RibonucZ/Hydroxyglut_hydro"/>
</dbReference>
<evidence type="ECO:0000313" key="5">
    <source>
        <dbReference type="Proteomes" id="UP000218542"/>
    </source>
</evidence>